<protein>
    <submittedName>
        <fullName evidence="2">Uncharacterized protein</fullName>
    </submittedName>
</protein>
<organism evidence="2 3">
    <name type="scientific">Jimgerdemannia flammicorona</name>
    <dbReference type="NCBI Taxonomy" id="994334"/>
    <lineage>
        <taxon>Eukaryota</taxon>
        <taxon>Fungi</taxon>
        <taxon>Fungi incertae sedis</taxon>
        <taxon>Mucoromycota</taxon>
        <taxon>Mucoromycotina</taxon>
        <taxon>Endogonomycetes</taxon>
        <taxon>Endogonales</taxon>
        <taxon>Endogonaceae</taxon>
        <taxon>Jimgerdemannia</taxon>
    </lineage>
</organism>
<keyword evidence="3" id="KW-1185">Reference proteome</keyword>
<gene>
    <name evidence="2" type="ORF">BC938DRAFT_471119</name>
</gene>
<comment type="caution">
    <text evidence="2">The sequence shown here is derived from an EMBL/GenBank/DDBJ whole genome shotgun (WGS) entry which is preliminary data.</text>
</comment>
<accession>A0A433QUT0</accession>
<feature type="region of interest" description="Disordered" evidence="1">
    <location>
        <begin position="1"/>
        <end position="26"/>
    </location>
</feature>
<dbReference type="AlphaFoldDB" id="A0A433QUT0"/>
<reference evidence="2 3" key="1">
    <citation type="journal article" date="2018" name="New Phytol.">
        <title>Phylogenomics of Endogonaceae and evolution of mycorrhizas within Mucoromycota.</title>
        <authorList>
            <person name="Chang Y."/>
            <person name="Desiro A."/>
            <person name="Na H."/>
            <person name="Sandor L."/>
            <person name="Lipzen A."/>
            <person name="Clum A."/>
            <person name="Barry K."/>
            <person name="Grigoriev I.V."/>
            <person name="Martin F.M."/>
            <person name="Stajich J.E."/>
            <person name="Smith M.E."/>
            <person name="Bonito G."/>
            <person name="Spatafora J.W."/>
        </authorList>
    </citation>
    <scope>NUCLEOTIDE SEQUENCE [LARGE SCALE GENOMIC DNA]</scope>
    <source>
        <strain evidence="2 3">AD002</strain>
    </source>
</reference>
<evidence type="ECO:0000256" key="1">
    <source>
        <dbReference type="SAM" id="MobiDB-lite"/>
    </source>
</evidence>
<name>A0A433QUT0_9FUNG</name>
<sequence length="89" mass="9418">MAYPSLETMNGLLLSSNSDGPEKQIQGAGCLSKGEKNLSEDLVKCDLLPSRPGLLQLLAGNPGSFKVGVLCNFIPSYPLADGYSGNRFL</sequence>
<evidence type="ECO:0000313" key="3">
    <source>
        <dbReference type="Proteomes" id="UP000274822"/>
    </source>
</evidence>
<proteinExistence type="predicted"/>
<dbReference type="EMBL" id="RBNJ01001103">
    <property type="protein sequence ID" value="RUS33559.1"/>
    <property type="molecule type" value="Genomic_DNA"/>
</dbReference>
<evidence type="ECO:0000313" key="2">
    <source>
        <dbReference type="EMBL" id="RUS33559.1"/>
    </source>
</evidence>
<dbReference type="Proteomes" id="UP000274822">
    <property type="component" value="Unassembled WGS sequence"/>
</dbReference>